<proteinExistence type="predicted"/>
<sequence length="85" mass="9381">MRLMILATRSSTSPQYGDFEAGAPSHDTFARVMALVNTDQLQSAFAEWVMACHDLTEGAVVTIDGKTLRRSYCRGQGQGRGRSIW</sequence>
<dbReference type="EMBL" id="JBEGCI010000004">
    <property type="protein sequence ID" value="MEQ6888245.1"/>
    <property type="molecule type" value="Genomic_DNA"/>
</dbReference>
<dbReference type="InterPro" id="IPR032806">
    <property type="entry name" value="YbfD_N"/>
</dbReference>
<protein>
    <submittedName>
        <fullName evidence="2">Transposase family protein</fullName>
    </submittedName>
</protein>
<dbReference type="RefSeq" id="WP_349757791.1">
    <property type="nucleotide sequence ID" value="NZ_JBEGCI010000004.1"/>
</dbReference>
<keyword evidence="3" id="KW-1185">Reference proteome</keyword>
<reference evidence="2 3" key="1">
    <citation type="submission" date="2024-05" db="EMBL/GenBank/DDBJ databases">
        <title>Halomonas sp. CS7 16S ribosomal RNA gene Genome sequencing and assembly.</title>
        <authorList>
            <person name="Yook S."/>
        </authorList>
    </citation>
    <scope>NUCLEOTIDE SEQUENCE [LARGE SCALE GENOMIC DNA]</scope>
    <source>
        <strain evidence="2 3">CS7</strain>
    </source>
</reference>
<evidence type="ECO:0000313" key="3">
    <source>
        <dbReference type="Proteomes" id="UP001472978"/>
    </source>
</evidence>
<dbReference type="PANTHER" id="PTHR30298:SF0">
    <property type="entry name" value="PROTEIN YBFL-RELATED"/>
    <property type="match status" value="1"/>
</dbReference>
<comment type="caution">
    <text evidence="2">The sequence shown here is derived from an EMBL/GenBank/DDBJ whole genome shotgun (WGS) entry which is preliminary data.</text>
</comment>
<organism evidence="2 3">
    <name type="scientific">Halomonas pelophila</name>
    <dbReference type="NCBI Taxonomy" id="3151122"/>
    <lineage>
        <taxon>Bacteria</taxon>
        <taxon>Pseudomonadati</taxon>
        <taxon>Pseudomonadota</taxon>
        <taxon>Gammaproteobacteria</taxon>
        <taxon>Oceanospirillales</taxon>
        <taxon>Halomonadaceae</taxon>
        <taxon>Halomonas</taxon>
    </lineage>
</organism>
<feature type="domain" description="H repeat-associated protein N-terminal" evidence="1">
    <location>
        <begin position="14"/>
        <end position="49"/>
    </location>
</feature>
<name>A0ABV1N3E2_9GAMM</name>
<accession>A0ABV1N3E2</accession>
<evidence type="ECO:0000313" key="2">
    <source>
        <dbReference type="EMBL" id="MEQ6888245.1"/>
    </source>
</evidence>
<gene>
    <name evidence="2" type="ORF">ABE957_06095</name>
</gene>
<dbReference type="Pfam" id="PF13808">
    <property type="entry name" value="DDE_Tnp_1_assoc"/>
    <property type="match status" value="1"/>
</dbReference>
<dbReference type="Proteomes" id="UP001472978">
    <property type="component" value="Unassembled WGS sequence"/>
</dbReference>
<evidence type="ECO:0000259" key="1">
    <source>
        <dbReference type="Pfam" id="PF13808"/>
    </source>
</evidence>
<dbReference type="PANTHER" id="PTHR30298">
    <property type="entry name" value="H REPEAT-ASSOCIATED PREDICTED TRANSPOSASE"/>
    <property type="match status" value="1"/>
</dbReference>
<dbReference type="InterPro" id="IPR051698">
    <property type="entry name" value="Transposase_11-like"/>
</dbReference>